<evidence type="ECO:0000313" key="9">
    <source>
        <dbReference type="EMBL" id="KAB6425584.1"/>
    </source>
</evidence>
<feature type="transmembrane region" description="Helical" evidence="7">
    <location>
        <begin position="76"/>
        <end position="95"/>
    </location>
</feature>
<accession>A0A7J5QUM3</accession>
<comment type="subcellular location">
    <subcellularLocation>
        <location evidence="1">Cell membrane</location>
        <topology evidence="1">Multi-pass membrane protein</topology>
    </subcellularLocation>
</comment>
<dbReference type="GO" id="GO:0005886">
    <property type="term" value="C:plasma membrane"/>
    <property type="evidence" value="ECO:0007669"/>
    <property type="project" value="UniProtKB-SubCell"/>
</dbReference>
<proteinExistence type="inferred from homology"/>
<feature type="domain" description="Acyltransferase 3" evidence="8">
    <location>
        <begin position="6"/>
        <end position="299"/>
    </location>
</feature>
<dbReference type="Pfam" id="PF01757">
    <property type="entry name" value="Acyl_transf_3"/>
    <property type="match status" value="1"/>
</dbReference>
<evidence type="ECO:0000256" key="5">
    <source>
        <dbReference type="ARBA" id="ARBA00022989"/>
    </source>
</evidence>
<feature type="transmembrane region" description="Helical" evidence="7">
    <location>
        <begin position="209"/>
        <end position="231"/>
    </location>
</feature>
<keyword evidence="3" id="KW-1003">Cell membrane</keyword>
<keyword evidence="9" id="KW-0012">Acyltransferase</keyword>
<dbReference type="RefSeq" id="WP_151935944.1">
    <property type="nucleotide sequence ID" value="NZ_WDCG01000005.1"/>
</dbReference>
<dbReference type="GO" id="GO:0016413">
    <property type="term" value="F:O-acetyltransferase activity"/>
    <property type="evidence" value="ECO:0007669"/>
    <property type="project" value="TreeGrafter"/>
</dbReference>
<dbReference type="Proteomes" id="UP000471447">
    <property type="component" value="Unassembled WGS sequence"/>
</dbReference>
<comment type="similarity">
    <text evidence="2">Belongs to the acyltransferase 3 family.</text>
</comment>
<dbReference type="GO" id="GO:0009246">
    <property type="term" value="P:enterobacterial common antigen biosynthetic process"/>
    <property type="evidence" value="ECO:0007669"/>
    <property type="project" value="TreeGrafter"/>
</dbReference>
<protein>
    <submittedName>
        <fullName evidence="9">Acyltransferase family protein</fullName>
    </submittedName>
</protein>
<dbReference type="PANTHER" id="PTHR40074">
    <property type="entry name" value="O-ACETYLTRANSFERASE WECH"/>
    <property type="match status" value="1"/>
</dbReference>
<feature type="transmembrane region" description="Helical" evidence="7">
    <location>
        <begin position="9"/>
        <end position="27"/>
    </location>
</feature>
<feature type="transmembrane region" description="Helical" evidence="7">
    <location>
        <begin position="179"/>
        <end position="197"/>
    </location>
</feature>
<dbReference type="AlphaFoldDB" id="A0A7J5QUM3"/>
<evidence type="ECO:0000256" key="1">
    <source>
        <dbReference type="ARBA" id="ARBA00004651"/>
    </source>
</evidence>
<comment type="caution">
    <text evidence="9">The sequence shown here is derived from an EMBL/GenBank/DDBJ whole genome shotgun (WGS) entry which is preliminary data.</text>
</comment>
<evidence type="ECO:0000256" key="7">
    <source>
        <dbReference type="SAM" id="Phobius"/>
    </source>
</evidence>
<keyword evidence="9" id="KW-0808">Transferase</keyword>
<feature type="transmembrane region" description="Helical" evidence="7">
    <location>
        <begin position="147"/>
        <end position="167"/>
    </location>
</feature>
<evidence type="ECO:0000256" key="2">
    <source>
        <dbReference type="ARBA" id="ARBA00007400"/>
    </source>
</evidence>
<keyword evidence="4 7" id="KW-0812">Transmembrane</keyword>
<feature type="transmembrane region" description="Helical" evidence="7">
    <location>
        <begin position="275"/>
        <end position="297"/>
    </location>
</feature>
<gene>
    <name evidence="9" type="ORF">GAZ26_06515</name>
</gene>
<evidence type="ECO:0000313" key="10">
    <source>
        <dbReference type="Proteomes" id="UP000471447"/>
    </source>
</evidence>
<feature type="transmembrane region" description="Helical" evidence="7">
    <location>
        <begin position="115"/>
        <end position="140"/>
    </location>
</feature>
<dbReference type="PANTHER" id="PTHR40074:SF2">
    <property type="entry name" value="O-ACETYLTRANSFERASE WECH"/>
    <property type="match status" value="1"/>
</dbReference>
<dbReference type="InterPro" id="IPR002656">
    <property type="entry name" value="Acyl_transf_3_dom"/>
</dbReference>
<evidence type="ECO:0000259" key="8">
    <source>
        <dbReference type="Pfam" id="PF01757"/>
    </source>
</evidence>
<keyword evidence="6 7" id="KW-0472">Membrane</keyword>
<evidence type="ECO:0000256" key="3">
    <source>
        <dbReference type="ARBA" id="ARBA00022475"/>
    </source>
</evidence>
<keyword evidence="5 7" id="KW-1133">Transmembrane helix</keyword>
<name>A0A7J5QUM3_9BACE</name>
<organism evidence="9 10">
    <name type="scientific">Bacteroides xylanisolvens</name>
    <dbReference type="NCBI Taxonomy" id="371601"/>
    <lineage>
        <taxon>Bacteria</taxon>
        <taxon>Pseudomonadati</taxon>
        <taxon>Bacteroidota</taxon>
        <taxon>Bacteroidia</taxon>
        <taxon>Bacteroidales</taxon>
        <taxon>Bacteroidaceae</taxon>
        <taxon>Bacteroides</taxon>
    </lineage>
</organism>
<sequence>MNRLCYIDCLRVFACFLVVTIHCNYIPTMECNKIYTQLLNVIGSPSSELFLAISGCLLIPVKISQGEFYRKRFSKLIVPLLFWSLFALFLYYYIGRISMKDIPFHLLALPYKSTIIGPFWFMYAIIGMYLIAPVISPFLLLNEKKGVEFLLSLWGISLILPYFNFIYEDYYSLTGSYTSPLYMFSGYMGYMLLGYYLRKYPSKLTSHKYGLLYLFGIYMATLIPICVIGFYCPQYRSLVMDNLQLFSAIQVYVIFSAFQMFFTTENSVTKWAKKITRYTFGVYLIHVFVIEYIYAYIWRI</sequence>
<evidence type="ECO:0000256" key="4">
    <source>
        <dbReference type="ARBA" id="ARBA00022692"/>
    </source>
</evidence>
<feature type="transmembrane region" description="Helical" evidence="7">
    <location>
        <begin position="47"/>
        <end position="64"/>
    </location>
</feature>
<dbReference type="EMBL" id="WDCG01000005">
    <property type="protein sequence ID" value="KAB6425584.1"/>
    <property type="molecule type" value="Genomic_DNA"/>
</dbReference>
<evidence type="ECO:0000256" key="6">
    <source>
        <dbReference type="ARBA" id="ARBA00023136"/>
    </source>
</evidence>
<feature type="transmembrane region" description="Helical" evidence="7">
    <location>
        <begin position="243"/>
        <end position="263"/>
    </location>
</feature>
<reference evidence="9 10" key="1">
    <citation type="journal article" date="2019" name="Nat. Med.">
        <title>A library of human gut bacterial isolates paired with longitudinal multiomics data enables mechanistic microbiome research.</title>
        <authorList>
            <person name="Poyet M."/>
            <person name="Groussin M."/>
            <person name="Gibbons S.M."/>
            <person name="Avila-Pacheco J."/>
            <person name="Jiang X."/>
            <person name="Kearney S.M."/>
            <person name="Perrotta A.R."/>
            <person name="Berdy B."/>
            <person name="Zhao S."/>
            <person name="Lieberman T.D."/>
            <person name="Swanson P.K."/>
            <person name="Smith M."/>
            <person name="Roesemann S."/>
            <person name="Alexander J.E."/>
            <person name="Rich S.A."/>
            <person name="Livny J."/>
            <person name="Vlamakis H."/>
            <person name="Clish C."/>
            <person name="Bullock K."/>
            <person name="Deik A."/>
            <person name="Scott J."/>
            <person name="Pierce K.A."/>
            <person name="Xavier R.J."/>
            <person name="Alm E.J."/>
        </authorList>
    </citation>
    <scope>NUCLEOTIDE SEQUENCE [LARGE SCALE GENOMIC DNA]</scope>
    <source>
        <strain evidence="9 10">BIOML-A7</strain>
    </source>
</reference>